<dbReference type="OrthoDB" id="2187729at2759"/>
<accession>A0A177AYD4</accession>
<dbReference type="Proteomes" id="UP000078046">
    <property type="component" value="Unassembled WGS sequence"/>
</dbReference>
<evidence type="ECO:0000313" key="1">
    <source>
        <dbReference type="EMBL" id="OAF66522.1"/>
    </source>
</evidence>
<sequence length="38" mass="4268">MISNGLNDIMNPVGHMDSILWNHLYVVIYNSATPLPVQ</sequence>
<dbReference type="AlphaFoldDB" id="A0A177AYD4"/>
<gene>
    <name evidence="1" type="ORF">A3Q56_05756</name>
</gene>
<protein>
    <submittedName>
        <fullName evidence="1">Uncharacterized protein</fullName>
    </submittedName>
</protein>
<name>A0A177AYD4_9BILA</name>
<keyword evidence="2" id="KW-1185">Reference proteome</keyword>
<evidence type="ECO:0000313" key="2">
    <source>
        <dbReference type="Proteomes" id="UP000078046"/>
    </source>
</evidence>
<dbReference type="EMBL" id="LWCA01000907">
    <property type="protein sequence ID" value="OAF66522.1"/>
    <property type="molecule type" value="Genomic_DNA"/>
</dbReference>
<comment type="caution">
    <text evidence="1">The sequence shown here is derived from an EMBL/GenBank/DDBJ whole genome shotgun (WGS) entry which is preliminary data.</text>
</comment>
<proteinExistence type="predicted"/>
<reference evidence="1 2" key="1">
    <citation type="submission" date="2016-04" db="EMBL/GenBank/DDBJ databases">
        <title>The genome of Intoshia linei affirms orthonectids as highly simplified spiralians.</title>
        <authorList>
            <person name="Mikhailov K.V."/>
            <person name="Slusarev G.S."/>
            <person name="Nikitin M.A."/>
            <person name="Logacheva M.D."/>
            <person name="Penin A."/>
            <person name="Aleoshin V."/>
            <person name="Panchin Y.V."/>
        </authorList>
    </citation>
    <scope>NUCLEOTIDE SEQUENCE [LARGE SCALE GENOMIC DNA]</scope>
    <source>
        <strain evidence="1">Intl2013</strain>
        <tissue evidence="1">Whole animal</tissue>
    </source>
</reference>
<organism evidence="1 2">
    <name type="scientific">Intoshia linei</name>
    <dbReference type="NCBI Taxonomy" id="1819745"/>
    <lineage>
        <taxon>Eukaryota</taxon>
        <taxon>Metazoa</taxon>
        <taxon>Spiralia</taxon>
        <taxon>Lophotrochozoa</taxon>
        <taxon>Mesozoa</taxon>
        <taxon>Orthonectida</taxon>
        <taxon>Rhopaluridae</taxon>
        <taxon>Intoshia</taxon>
    </lineage>
</organism>